<evidence type="ECO:0000256" key="5">
    <source>
        <dbReference type="SAM" id="SignalP"/>
    </source>
</evidence>
<gene>
    <name evidence="7" type="ORF">HNR42_001430</name>
</gene>
<evidence type="ECO:0000313" key="7">
    <source>
        <dbReference type="EMBL" id="MBB6098007.1"/>
    </source>
</evidence>
<keyword evidence="3" id="KW-0564">Palmitate</keyword>
<evidence type="ECO:0000256" key="1">
    <source>
        <dbReference type="ARBA" id="ARBA00022729"/>
    </source>
</evidence>
<keyword evidence="8" id="KW-1185">Reference proteome</keyword>
<dbReference type="Pfam" id="PF09864">
    <property type="entry name" value="MliC"/>
    <property type="match status" value="1"/>
</dbReference>
<dbReference type="Proteomes" id="UP000569951">
    <property type="component" value="Unassembled WGS sequence"/>
</dbReference>
<dbReference type="InterPro" id="IPR036328">
    <property type="entry name" value="MliC_sf"/>
</dbReference>
<keyword evidence="2" id="KW-0472">Membrane</keyword>
<sequence length="124" mass="13291">MKMLRPALLLSALVAASTALAAPAEQITYRTVRYVCERNTPLEVKYVNFGTQGPDFVVLTYRGQQYGLAQALSGSGARYASLYGPTPGDGGLEWWTKGNGGTLSKFAPGSSSDTIPLLSNCRQR</sequence>
<accession>A0A841HX80</accession>
<feature type="signal peptide" evidence="5">
    <location>
        <begin position="1"/>
        <end position="21"/>
    </location>
</feature>
<evidence type="ECO:0000256" key="2">
    <source>
        <dbReference type="ARBA" id="ARBA00023136"/>
    </source>
</evidence>
<dbReference type="EMBL" id="JACHHG010000004">
    <property type="protein sequence ID" value="MBB6098007.1"/>
    <property type="molecule type" value="Genomic_DNA"/>
</dbReference>
<feature type="domain" description="C-type lysozyme inhibitor" evidence="6">
    <location>
        <begin position="34"/>
        <end position="105"/>
    </location>
</feature>
<keyword evidence="1 5" id="KW-0732">Signal</keyword>
<name>A0A841HX80_9DEIO</name>
<proteinExistence type="predicted"/>
<keyword evidence="4" id="KW-0449">Lipoprotein</keyword>
<evidence type="ECO:0000256" key="4">
    <source>
        <dbReference type="ARBA" id="ARBA00023288"/>
    </source>
</evidence>
<evidence type="ECO:0000256" key="3">
    <source>
        <dbReference type="ARBA" id="ARBA00023139"/>
    </source>
</evidence>
<evidence type="ECO:0000259" key="6">
    <source>
        <dbReference type="Pfam" id="PF09864"/>
    </source>
</evidence>
<dbReference type="RefSeq" id="WP_183985985.1">
    <property type="nucleotide sequence ID" value="NZ_JACHHG010000004.1"/>
</dbReference>
<dbReference type="SUPFAM" id="SSF141488">
    <property type="entry name" value="YdhA-like"/>
    <property type="match status" value="1"/>
</dbReference>
<evidence type="ECO:0000313" key="8">
    <source>
        <dbReference type="Proteomes" id="UP000569951"/>
    </source>
</evidence>
<feature type="chain" id="PRO_5032536866" evidence="5">
    <location>
        <begin position="22"/>
        <end position="124"/>
    </location>
</feature>
<dbReference type="InterPro" id="IPR018660">
    <property type="entry name" value="MliC"/>
</dbReference>
<organism evidence="7 8">
    <name type="scientific">Deinobacterium chartae</name>
    <dbReference type="NCBI Taxonomy" id="521158"/>
    <lineage>
        <taxon>Bacteria</taxon>
        <taxon>Thermotogati</taxon>
        <taxon>Deinococcota</taxon>
        <taxon>Deinococci</taxon>
        <taxon>Deinococcales</taxon>
        <taxon>Deinococcaceae</taxon>
        <taxon>Deinobacterium</taxon>
    </lineage>
</organism>
<comment type="caution">
    <text evidence="7">The sequence shown here is derived from an EMBL/GenBank/DDBJ whole genome shotgun (WGS) entry which is preliminary data.</text>
</comment>
<dbReference type="AlphaFoldDB" id="A0A841HX80"/>
<reference evidence="7 8" key="1">
    <citation type="submission" date="2020-08" db="EMBL/GenBank/DDBJ databases">
        <title>Genomic Encyclopedia of Type Strains, Phase IV (KMG-IV): sequencing the most valuable type-strain genomes for metagenomic binning, comparative biology and taxonomic classification.</title>
        <authorList>
            <person name="Goeker M."/>
        </authorList>
    </citation>
    <scope>NUCLEOTIDE SEQUENCE [LARGE SCALE GENOMIC DNA]</scope>
    <source>
        <strain evidence="7 8">DSM 21458</strain>
    </source>
</reference>
<protein>
    <submittedName>
        <fullName evidence="7">Membrane-bound inhibitor of C-type lysozyme</fullName>
    </submittedName>
</protein>
<dbReference type="Gene3D" id="2.40.128.200">
    <property type="match status" value="1"/>
</dbReference>